<dbReference type="GO" id="GO:0030018">
    <property type="term" value="C:Z disc"/>
    <property type="evidence" value="ECO:0007669"/>
    <property type="project" value="UniProtKB-SubCell"/>
</dbReference>
<keyword evidence="9" id="KW-0407">Ion channel</keyword>
<dbReference type="Pfam" id="PF02888">
    <property type="entry name" value="CaMBD"/>
    <property type="match status" value="1"/>
</dbReference>
<reference evidence="13" key="3">
    <citation type="submission" date="2025-08" db="UniProtKB">
        <authorList>
            <consortium name="Ensembl"/>
        </authorList>
    </citation>
    <scope>IDENTIFICATION</scope>
</reference>
<dbReference type="SUPFAM" id="SSF81327">
    <property type="entry name" value="Small-conductance potassium channel"/>
    <property type="match status" value="1"/>
</dbReference>
<evidence type="ECO:0000256" key="2">
    <source>
        <dbReference type="ARBA" id="ARBA00004216"/>
    </source>
</evidence>
<feature type="transmembrane region" description="Helical" evidence="11">
    <location>
        <begin position="645"/>
        <end position="667"/>
    </location>
</feature>
<dbReference type="FunFam" id="1.10.287.70:FF:000027">
    <property type="entry name" value="Small conductance calcium-activated potassium channel, isoform O"/>
    <property type="match status" value="1"/>
</dbReference>
<dbReference type="PANTHER" id="PTHR10153">
    <property type="entry name" value="SMALL CONDUCTANCE CALCIUM-ACTIVATED POTASSIUM CHANNEL"/>
    <property type="match status" value="1"/>
</dbReference>
<evidence type="ECO:0000313" key="13">
    <source>
        <dbReference type="Ensembl" id="ENSACLP00000084904.1"/>
    </source>
</evidence>
<feature type="compositionally biased region" description="Pro residues" evidence="10">
    <location>
        <begin position="154"/>
        <end position="173"/>
    </location>
</feature>
<dbReference type="InterPro" id="IPR013099">
    <property type="entry name" value="K_chnl_dom"/>
</dbReference>
<evidence type="ECO:0000256" key="11">
    <source>
        <dbReference type="SAM" id="Phobius"/>
    </source>
</evidence>
<evidence type="ECO:0000256" key="4">
    <source>
        <dbReference type="ARBA" id="ARBA00022692"/>
    </source>
</evidence>
<feature type="transmembrane region" description="Helical" evidence="11">
    <location>
        <begin position="687"/>
        <end position="710"/>
    </location>
</feature>
<reference evidence="13" key="4">
    <citation type="submission" date="2025-09" db="UniProtKB">
        <authorList>
            <consortium name="Ensembl"/>
        </authorList>
    </citation>
    <scope>IDENTIFICATION</scope>
</reference>
<keyword evidence="3" id="KW-0813">Transport</keyword>
<comment type="subcellular location">
    <subcellularLocation>
        <location evidence="2">Cytoplasm</location>
        <location evidence="2">Myofibril</location>
        <location evidence="2">Sarcomere</location>
        <location evidence="2">Z line</location>
    </subcellularLocation>
    <subcellularLocation>
        <location evidence="1">Membrane</location>
        <topology evidence="1">Multi-pass membrane protein</topology>
    </subcellularLocation>
</comment>
<keyword evidence="4 11" id="KW-0812">Transmembrane</keyword>
<feature type="compositionally biased region" description="Polar residues" evidence="10">
    <location>
        <begin position="48"/>
        <end position="58"/>
    </location>
</feature>
<dbReference type="RefSeq" id="XP_026004448.1">
    <property type="nucleotide sequence ID" value="XM_026148663.1"/>
</dbReference>
<dbReference type="AlphaFoldDB" id="A0AAX7VSU3"/>
<evidence type="ECO:0000256" key="8">
    <source>
        <dbReference type="ARBA" id="ARBA00023136"/>
    </source>
</evidence>
<feature type="region of interest" description="Disordered" evidence="10">
    <location>
        <begin position="510"/>
        <end position="545"/>
    </location>
</feature>
<dbReference type="CTD" id="563352"/>
<evidence type="ECO:0000256" key="3">
    <source>
        <dbReference type="ARBA" id="ARBA00022448"/>
    </source>
</evidence>
<feature type="region of interest" description="Disordered" evidence="10">
    <location>
        <begin position="982"/>
        <end position="1016"/>
    </location>
</feature>
<dbReference type="Proteomes" id="UP000265100">
    <property type="component" value="Chromosome 18"/>
</dbReference>
<evidence type="ECO:0000256" key="7">
    <source>
        <dbReference type="ARBA" id="ARBA00023065"/>
    </source>
</evidence>
<feature type="transmembrane region" description="Helical" evidence="11">
    <location>
        <begin position="805"/>
        <end position="825"/>
    </location>
</feature>
<feature type="compositionally biased region" description="Basic and acidic residues" evidence="10">
    <location>
        <begin position="13"/>
        <end position="26"/>
    </location>
</feature>
<feature type="compositionally biased region" description="Polar residues" evidence="10">
    <location>
        <begin position="136"/>
        <end position="148"/>
    </location>
</feature>
<feature type="compositionally biased region" description="Low complexity" evidence="10">
    <location>
        <begin position="393"/>
        <end position="405"/>
    </location>
</feature>
<feature type="compositionally biased region" description="Polar residues" evidence="10">
    <location>
        <begin position="367"/>
        <end position="376"/>
    </location>
</feature>
<evidence type="ECO:0000256" key="5">
    <source>
        <dbReference type="ARBA" id="ARBA00022860"/>
    </source>
</evidence>
<evidence type="ECO:0000259" key="12">
    <source>
        <dbReference type="SMART" id="SM01053"/>
    </source>
</evidence>
<evidence type="ECO:0000256" key="10">
    <source>
        <dbReference type="SAM" id="MobiDB-lite"/>
    </source>
</evidence>
<dbReference type="GO" id="GO:0016020">
    <property type="term" value="C:membrane"/>
    <property type="evidence" value="ECO:0007669"/>
    <property type="project" value="UniProtKB-SubCell"/>
</dbReference>
<evidence type="ECO:0000256" key="1">
    <source>
        <dbReference type="ARBA" id="ARBA00004141"/>
    </source>
</evidence>
<name>A0AAX7VSU3_ASTCA</name>
<dbReference type="PRINTS" id="PR01451">
    <property type="entry name" value="SKCHANNEL"/>
</dbReference>
<protein>
    <recommendedName>
        <fullName evidence="12">Calmodulin-binding domain-containing protein</fullName>
    </recommendedName>
</protein>
<dbReference type="GO" id="GO:0016286">
    <property type="term" value="F:small conductance calcium-activated potassium channel activity"/>
    <property type="evidence" value="ECO:0007669"/>
    <property type="project" value="InterPro"/>
</dbReference>
<dbReference type="Pfam" id="PF07885">
    <property type="entry name" value="Ion_trans_2"/>
    <property type="match status" value="1"/>
</dbReference>
<dbReference type="Ensembl" id="ENSACLT00000060015.1">
    <property type="protein sequence ID" value="ENSACLP00000084904.1"/>
    <property type="gene ID" value="ENSACLG00000008091.2"/>
</dbReference>
<keyword evidence="6 11" id="KW-1133">Transmembrane helix</keyword>
<dbReference type="InterPro" id="IPR004178">
    <property type="entry name" value="CaM-bd_dom"/>
</dbReference>
<dbReference type="GO" id="GO:0005516">
    <property type="term" value="F:calmodulin binding"/>
    <property type="evidence" value="ECO:0007669"/>
    <property type="project" value="UniProtKB-KW"/>
</dbReference>
<proteinExistence type="predicted"/>
<feature type="transmembrane region" description="Helical" evidence="11">
    <location>
        <begin position="565"/>
        <end position="582"/>
    </location>
</feature>
<feature type="region of interest" description="Disordered" evidence="10">
    <location>
        <begin position="1"/>
        <end position="242"/>
    </location>
</feature>
<evidence type="ECO:0000256" key="6">
    <source>
        <dbReference type="ARBA" id="ARBA00022989"/>
    </source>
</evidence>
<accession>A0AAX7VSU3</accession>
<reference evidence="14" key="2">
    <citation type="submission" date="2023-03" db="EMBL/GenBank/DDBJ databases">
        <authorList>
            <consortium name="Wellcome Sanger Institute Data Sharing"/>
        </authorList>
    </citation>
    <scope>NUCLEOTIDE SEQUENCE [LARGE SCALE GENOMIC DNA]</scope>
</reference>
<evidence type="ECO:0000313" key="14">
    <source>
        <dbReference type="Proteomes" id="UP000265100"/>
    </source>
</evidence>
<dbReference type="InterPro" id="IPR015449">
    <property type="entry name" value="K_chnl_Ca-activ_SK"/>
</dbReference>
<organism evidence="13 14">
    <name type="scientific">Astatotilapia calliptera</name>
    <name type="common">Eastern happy</name>
    <name type="synonym">Chromis callipterus</name>
    <dbReference type="NCBI Taxonomy" id="8154"/>
    <lineage>
        <taxon>Eukaryota</taxon>
        <taxon>Metazoa</taxon>
        <taxon>Chordata</taxon>
        <taxon>Craniata</taxon>
        <taxon>Vertebrata</taxon>
        <taxon>Euteleostomi</taxon>
        <taxon>Actinopterygii</taxon>
        <taxon>Neopterygii</taxon>
        <taxon>Teleostei</taxon>
        <taxon>Neoteleostei</taxon>
        <taxon>Acanthomorphata</taxon>
        <taxon>Ovalentaria</taxon>
        <taxon>Cichlomorphae</taxon>
        <taxon>Cichliformes</taxon>
        <taxon>Cichlidae</taxon>
        <taxon>African cichlids</taxon>
        <taxon>Pseudocrenilabrinae</taxon>
        <taxon>Haplochromini</taxon>
        <taxon>Astatotilapia</taxon>
    </lineage>
</organism>
<dbReference type="SMART" id="SM01053">
    <property type="entry name" value="CaMBD"/>
    <property type="match status" value="1"/>
</dbReference>
<feature type="transmembrane region" description="Helical" evidence="11">
    <location>
        <begin position="731"/>
        <end position="756"/>
    </location>
</feature>
<dbReference type="SUPFAM" id="SSF81324">
    <property type="entry name" value="Voltage-gated potassium channels"/>
    <property type="match status" value="1"/>
</dbReference>
<keyword evidence="7" id="KW-0406">Ion transport</keyword>
<evidence type="ECO:0000256" key="9">
    <source>
        <dbReference type="ARBA" id="ARBA00023303"/>
    </source>
</evidence>
<feature type="transmembrane region" description="Helical" evidence="11">
    <location>
        <begin position="776"/>
        <end position="793"/>
    </location>
</feature>
<feature type="compositionally biased region" description="Low complexity" evidence="10">
    <location>
        <begin position="1005"/>
        <end position="1016"/>
    </location>
</feature>
<dbReference type="InterPro" id="IPR036122">
    <property type="entry name" value="CaM-bd_dom_sf"/>
</dbReference>
<sequence length="1016" mass="113996">MRHRYAGAVHQHQIPDENRGNSKQSRDQVAPVFSLPPPPSSHHRDRTSTTAAHRQSLQELPCLSQPSRRPVHSGDPLPLASYDTAQRPSHRVSEPNTGQPAHLHQDPWAPAGSQLQQQQPPPPQSEKQPVFPSCHCSFSEQEASLSQNQSHPFQPLPPHPSPPIPPPIPPPPTSSSSSLLFSRESKRGDRLRRSASNYQQASIVERCRGGGGGAGGHRDHRQLLQQQQQQQQHQQQQQQQQQHCYLRLQQKDPSPEEIRANSQKGRSLNVCESTEARRAFEFQTQDLQQQQQQQQQIPQLRAQQQLLVGSSLPINYCASDSGELCRTHRAPLLQQQEQQQRQQRQQDALGLCPQRPQHCEQDRNKSGRITAQSDQPNNRDSRVTPPVTQQAYAGNSSATTGSNSSKDSPNYGSSYHLWPESPHKGEERIRIDLHKANTEQKKLSHAGSKPSLSESCGRLPQIAMNTCKYNGGVVRPLVGSLASSSRRNLAELDSETQPLQTLHSSGLEVVVSKGNGGEDPSKASNESLVREGSGRGSGRAPQKKNRDIGYKLGHRRALFEKRKRLSDYALIFGMFGIVVMVTETELSWGVYTKESSYSFALKCLISLSTVILLGLIIMYHAREIQLFMVDNGADDWRIAMTYERIFFIVLELLVCAIHPIPGQYVFTWTARLAFTYTPSVADADVDIILSIPMFLRLYLIGRVMLLHSKLFTDASSRSIGALNKINFNTRFVMKTLMTICPGTVLLVFSISSWIIAAWTVRVCERYHDKQEVTSNFLGAMWLISITFLSIGYGDMVPHTYCGKGVCLLTGIMGAGCTALVVAVVARKLELTKAEKHVHNFMMDTQLCKRVKNTAANVLRETWLIYKHTKLVKKIDHAKVRKHQRKFLQAIHQLRSVKMEQRKLNDQANTLVDLAKTQNVMYDLVSELQERSEELDKRIGTLEDKLDSVTGSLQALPCLISQAITQQQQDFLDGFVHRFRPASLASERSERSERSWTSTARRRRSPSTAPHTSSDSG</sequence>
<feature type="domain" description="Calmodulin-binding" evidence="12">
    <location>
        <begin position="843"/>
        <end position="919"/>
    </location>
</feature>
<dbReference type="FunFam" id="1.10.287.70:FF:000022">
    <property type="entry name" value="Small conductance calcium-activated potassium channel, isoform O"/>
    <property type="match status" value="1"/>
</dbReference>
<dbReference type="Gene3D" id="1.10.287.70">
    <property type="match status" value="2"/>
</dbReference>
<dbReference type="Pfam" id="PF03530">
    <property type="entry name" value="SK_channel"/>
    <property type="match status" value="1"/>
</dbReference>
<dbReference type="GeneID" id="113009958"/>
<dbReference type="GeneTree" id="ENSGT00950000182904"/>
<keyword evidence="14" id="KW-1185">Reference proteome</keyword>
<reference evidence="13 14" key="1">
    <citation type="submission" date="2018-05" db="EMBL/GenBank/DDBJ databases">
        <authorList>
            <person name="Datahose"/>
        </authorList>
    </citation>
    <scope>NUCLEOTIDE SEQUENCE</scope>
</reference>
<feature type="compositionally biased region" description="Low complexity" evidence="10">
    <location>
        <begin position="335"/>
        <end position="346"/>
    </location>
</feature>
<keyword evidence="5" id="KW-0112">Calmodulin-binding</keyword>
<feature type="transmembrane region" description="Helical" evidence="11">
    <location>
        <begin position="597"/>
        <end position="619"/>
    </location>
</feature>
<keyword evidence="8 11" id="KW-0472">Membrane</keyword>
<feature type="compositionally biased region" description="Low complexity" evidence="10">
    <location>
        <begin position="223"/>
        <end position="242"/>
    </location>
</feature>
<feature type="compositionally biased region" description="Basic and acidic residues" evidence="10">
    <location>
        <begin position="183"/>
        <end position="192"/>
    </location>
</feature>
<feature type="region of interest" description="Disordered" evidence="10">
    <location>
        <begin position="335"/>
        <end position="424"/>
    </location>
</feature>